<accession>A0ABW6Y2M3</accession>
<proteinExistence type="inferred from homology"/>
<dbReference type="Proteomes" id="UP001602370">
    <property type="component" value="Unassembled WGS sequence"/>
</dbReference>
<dbReference type="SUPFAM" id="SSF55961">
    <property type="entry name" value="Bet v1-like"/>
    <property type="match status" value="1"/>
</dbReference>
<evidence type="ECO:0000313" key="5">
    <source>
        <dbReference type="Proteomes" id="UP001602370"/>
    </source>
</evidence>
<gene>
    <name evidence="4" type="ORF">ACFY8C_37760</name>
</gene>
<evidence type="ECO:0000256" key="1">
    <source>
        <dbReference type="ARBA" id="ARBA00006817"/>
    </source>
</evidence>
<name>A0ABW6Y2M3_9ACTN</name>
<dbReference type="InterPro" id="IPR023393">
    <property type="entry name" value="START-like_dom_sf"/>
</dbReference>
<keyword evidence="5" id="KW-1185">Reference proteome</keyword>
<reference evidence="4 5" key="1">
    <citation type="submission" date="2024-10" db="EMBL/GenBank/DDBJ databases">
        <title>The Natural Products Discovery Center: Release of the First 8490 Sequenced Strains for Exploring Actinobacteria Biosynthetic Diversity.</title>
        <authorList>
            <person name="Kalkreuter E."/>
            <person name="Kautsar S.A."/>
            <person name="Yang D."/>
            <person name="Bader C.D."/>
            <person name="Teijaro C.N."/>
            <person name="Fluegel L."/>
            <person name="Davis C.M."/>
            <person name="Simpson J.R."/>
            <person name="Lauterbach L."/>
            <person name="Steele A.D."/>
            <person name="Gui C."/>
            <person name="Meng S."/>
            <person name="Li G."/>
            <person name="Viehrig K."/>
            <person name="Ye F."/>
            <person name="Su P."/>
            <person name="Kiefer A.F."/>
            <person name="Nichols A."/>
            <person name="Cepeda A.J."/>
            <person name="Yan W."/>
            <person name="Fan B."/>
            <person name="Jiang Y."/>
            <person name="Adhikari A."/>
            <person name="Zheng C.-J."/>
            <person name="Schuster L."/>
            <person name="Cowan T.M."/>
            <person name="Smanski M.J."/>
            <person name="Chevrette M.G."/>
            <person name="De Carvalho L.P.S."/>
            <person name="Shen B."/>
        </authorList>
    </citation>
    <scope>NUCLEOTIDE SEQUENCE [LARGE SCALE GENOMIC DNA]</scope>
    <source>
        <strain evidence="4 5">NPDC012605</strain>
    </source>
</reference>
<feature type="region of interest" description="Disordered" evidence="2">
    <location>
        <begin position="134"/>
        <end position="163"/>
    </location>
</feature>
<dbReference type="InterPro" id="IPR013538">
    <property type="entry name" value="ASHA1/2-like_C"/>
</dbReference>
<sequence length="163" mass="17962">MTIPPTPMDTVTLERRIAARPETVFGFLTDREKWLSWMGADGSFTFEPGGSYRTRVTGENVASGRFITVDPHRRVVFSWGWESGPLPVPPGSSTIEITLAPTPDGTLLRMIHSGLPSTEACEAHAESWQHYVDRLATRAEGGDPGPDPWLPDTPESERDRSEG</sequence>
<dbReference type="Gene3D" id="3.30.530.20">
    <property type="match status" value="1"/>
</dbReference>
<feature type="domain" description="Activator of Hsp90 ATPase homologue 1/2-like C-terminal" evidence="3">
    <location>
        <begin position="19"/>
        <end position="138"/>
    </location>
</feature>
<comment type="caution">
    <text evidence="4">The sequence shown here is derived from an EMBL/GenBank/DDBJ whole genome shotgun (WGS) entry which is preliminary data.</text>
</comment>
<evidence type="ECO:0000259" key="3">
    <source>
        <dbReference type="Pfam" id="PF08327"/>
    </source>
</evidence>
<protein>
    <submittedName>
        <fullName evidence="4">SRPBCC domain-containing protein</fullName>
    </submittedName>
</protein>
<organism evidence="4 5">
    <name type="scientific">Streptomyces flavochromogenes</name>
    <dbReference type="NCBI Taxonomy" id="68199"/>
    <lineage>
        <taxon>Bacteria</taxon>
        <taxon>Bacillati</taxon>
        <taxon>Actinomycetota</taxon>
        <taxon>Actinomycetes</taxon>
        <taxon>Kitasatosporales</taxon>
        <taxon>Streptomycetaceae</taxon>
        <taxon>Streptomyces</taxon>
    </lineage>
</organism>
<evidence type="ECO:0000313" key="4">
    <source>
        <dbReference type="EMBL" id="MFF5924031.1"/>
    </source>
</evidence>
<dbReference type="EMBL" id="JBIBDZ010000017">
    <property type="protein sequence ID" value="MFF5924031.1"/>
    <property type="molecule type" value="Genomic_DNA"/>
</dbReference>
<comment type="similarity">
    <text evidence="1">Belongs to the AHA1 family.</text>
</comment>
<dbReference type="Pfam" id="PF08327">
    <property type="entry name" value="AHSA1"/>
    <property type="match status" value="1"/>
</dbReference>
<dbReference type="CDD" id="cd07814">
    <property type="entry name" value="SRPBCC_CalC_Aha1-like"/>
    <property type="match status" value="1"/>
</dbReference>
<evidence type="ECO:0000256" key="2">
    <source>
        <dbReference type="SAM" id="MobiDB-lite"/>
    </source>
</evidence>
<dbReference type="RefSeq" id="WP_209439816.1">
    <property type="nucleotide sequence ID" value="NZ_JBIBDZ010000017.1"/>
</dbReference>